<name>A0ABC8JJD6_ERUVS</name>
<dbReference type="FunFam" id="1.25.40.570:FF:000008">
    <property type="entry name" value="COP9 signalosome complex subunit 3"/>
    <property type="match status" value="1"/>
</dbReference>
<dbReference type="InterPro" id="IPR055089">
    <property type="entry name" value="COP9_N"/>
</dbReference>
<evidence type="ECO:0000256" key="3">
    <source>
        <dbReference type="ARBA" id="ARBA00007084"/>
    </source>
</evidence>
<keyword evidence="5" id="KW-0963">Cytoplasm</keyword>
<gene>
    <name evidence="9" type="ORF">ERUC_LOCUS11276</name>
</gene>
<dbReference type="PANTHER" id="PTHR10758">
    <property type="entry name" value="26S PROTEASOME NON-ATPASE REGULATORY SUBUNIT 3/COP9 SIGNALOSOME COMPLEX SUBUNIT 3"/>
    <property type="match status" value="1"/>
</dbReference>
<keyword evidence="10" id="KW-1185">Reference proteome</keyword>
<evidence type="ECO:0000313" key="9">
    <source>
        <dbReference type="EMBL" id="CAH8328145.1"/>
    </source>
</evidence>
<organism evidence="9 10">
    <name type="scientific">Eruca vesicaria subsp. sativa</name>
    <name type="common">Garden rocket</name>
    <name type="synonym">Eruca sativa</name>
    <dbReference type="NCBI Taxonomy" id="29727"/>
    <lineage>
        <taxon>Eukaryota</taxon>
        <taxon>Viridiplantae</taxon>
        <taxon>Streptophyta</taxon>
        <taxon>Embryophyta</taxon>
        <taxon>Tracheophyta</taxon>
        <taxon>Spermatophyta</taxon>
        <taxon>Magnoliopsida</taxon>
        <taxon>eudicotyledons</taxon>
        <taxon>Gunneridae</taxon>
        <taxon>Pentapetalae</taxon>
        <taxon>rosids</taxon>
        <taxon>malvids</taxon>
        <taxon>Brassicales</taxon>
        <taxon>Brassicaceae</taxon>
        <taxon>Brassiceae</taxon>
        <taxon>Eruca</taxon>
    </lineage>
</organism>
<evidence type="ECO:0000256" key="6">
    <source>
        <dbReference type="ARBA" id="ARBA00022790"/>
    </source>
</evidence>
<dbReference type="Gene3D" id="1.25.40.570">
    <property type="match status" value="1"/>
</dbReference>
<protein>
    <recommendedName>
        <fullName evidence="4">COP9 signalosome complex subunit 3</fullName>
    </recommendedName>
</protein>
<dbReference type="InterPro" id="IPR036390">
    <property type="entry name" value="WH_DNA-bd_sf"/>
</dbReference>
<dbReference type="Pfam" id="PF01399">
    <property type="entry name" value="PCI"/>
    <property type="match status" value="1"/>
</dbReference>
<sequence length="422" mass="47501">MNKMEALITSIQGLSGSLGDLCALHARLRKAEDSLRINSNVQLSILKQLDPSIHSLGYLYILEASTSGPVWKKKATLLIAQFINCCDAGQIRLASEKFVILCKRFKDRVFKDPLRGVGPMLSAVRKLVQVSPKRLTALHPDCLQLCLQAKCYLAGFSILSDDIVEVDEPRDFHLYCYYGGMICIGLKGFQKASELLYNVVTAPMHEVNSIAFEAYKKYILVNLIHSGQFSNSLPKCASSVAQKNLKNWCTPYYEVGNYYNDGKISELEAVVVAYSSDFENDNNLGLVKQAVASLYKRNILRLTQKYLTLSLEDIANMVQLPNAKEAEMHVLQMIQDGQIHALINQKDGMVRFLEDPEQYKTSEMIDVMDSVIQRTIGLSKNLIAMDNSLSCDPLYVGKSQVGRERQRYDFGDDFDNFPHFSM</sequence>
<evidence type="ECO:0000256" key="7">
    <source>
        <dbReference type="ARBA" id="ARBA00023242"/>
    </source>
</evidence>
<evidence type="ECO:0000256" key="2">
    <source>
        <dbReference type="ARBA" id="ARBA00004496"/>
    </source>
</evidence>
<dbReference type="SMART" id="SM00088">
    <property type="entry name" value="PINT"/>
    <property type="match status" value="1"/>
</dbReference>
<dbReference type="EMBL" id="CAKOAT010108487">
    <property type="protein sequence ID" value="CAH8328145.1"/>
    <property type="molecule type" value="Genomic_DNA"/>
</dbReference>
<dbReference type="GO" id="GO:0008180">
    <property type="term" value="C:COP9 signalosome"/>
    <property type="evidence" value="ECO:0007669"/>
    <property type="project" value="UniProtKB-KW"/>
</dbReference>
<evidence type="ECO:0000256" key="4">
    <source>
        <dbReference type="ARBA" id="ARBA00014878"/>
    </source>
</evidence>
<feature type="domain" description="PCI" evidence="8">
    <location>
        <begin position="188"/>
        <end position="357"/>
    </location>
</feature>
<dbReference type="PROSITE" id="PS50250">
    <property type="entry name" value="PCI"/>
    <property type="match status" value="1"/>
</dbReference>
<dbReference type="Proteomes" id="UP001642260">
    <property type="component" value="Unassembled WGS sequence"/>
</dbReference>
<evidence type="ECO:0000256" key="5">
    <source>
        <dbReference type="ARBA" id="ARBA00022490"/>
    </source>
</evidence>
<reference evidence="9 10" key="1">
    <citation type="submission" date="2022-03" db="EMBL/GenBank/DDBJ databases">
        <authorList>
            <person name="Macdonald S."/>
            <person name="Ahmed S."/>
            <person name="Newling K."/>
        </authorList>
    </citation>
    <scope>NUCLEOTIDE SEQUENCE [LARGE SCALE GENOMIC DNA]</scope>
</reference>
<comment type="caution">
    <text evidence="9">The sequence shown here is derived from an EMBL/GenBank/DDBJ whole genome shotgun (WGS) entry which is preliminary data.</text>
</comment>
<comment type="subcellular location">
    <subcellularLocation>
        <location evidence="2">Cytoplasm</location>
    </subcellularLocation>
    <subcellularLocation>
        <location evidence="1">Nucleus</location>
    </subcellularLocation>
</comment>
<evidence type="ECO:0000259" key="8">
    <source>
        <dbReference type="PROSITE" id="PS50250"/>
    </source>
</evidence>
<accession>A0ABC8JJD6</accession>
<dbReference type="SUPFAM" id="SSF46785">
    <property type="entry name" value="Winged helix' DNA-binding domain"/>
    <property type="match status" value="1"/>
</dbReference>
<proteinExistence type="inferred from homology"/>
<dbReference type="AlphaFoldDB" id="A0ABC8JJD6"/>
<keyword evidence="7" id="KW-0539">Nucleus</keyword>
<evidence type="ECO:0000313" key="10">
    <source>
        <dbReference type="Proteomes" id="UP001642260"/>
    </source>
</evidence>
<dbReference type="GO" id="GO:0005737">
    <property type="term" value="C:cytoplasm"/>
    <property type="evidence" value="ECO:0007669"/>
    <property type="project" value="UniProtKB-SubCell"/>
</dbReference>
<dbReference type="PANTHER" id="PTHR10758:SF1">
    <property type="entry name" value="COP9 SIGNALOSOME COMPLEX SUBUNIT 3"/>
    <property type="match status" value="1"/>
</dbReference>
<keyword evidence="6" id="KW-0736">Signalosome</keyword>
<comment type="similarity">
    <text evidence="3">Belongs to the CSN3 family.</text>
</comment>
<dbReference type="InterPro" id="IPR000717">
    <property type="entry name" value="PCI_dom"/>
</dbReference>
<dbReference type="InterPro" id="IPR050756">
    <property type="entry name" value="CSN3"/>
</dbReference>
<evidence type="ECO:0000256" key="1">
    <source>
        <dbReference type="ARBA" id="ARBA00004123"/>
    </source>
</evidence>
<dbReference type="Pfam" id="PF22788">
    <property type="entry name" value="COP9_hel_rpt"/>
    <property type="match status" value="1"/>
</dbReference>